<accession>A0A7Y4L146</accession>
<comment type="caution">
    <text evidence="2">The sequence shown here is derived from an EMBL/GenBank/DDBJ whole genome shotgun (WGS) entry which is preliminary data.</text>
</comment>
<organism evidence="2 3">
    <name type="scientific">Kribbella sandramycini</name>
    <dbReference type="NCBI Taxonomy" id="60450"/>
    <lineage>
        <taxon>Bacteria</taxon>
        <taxon>Bacillati</taxon>
        <taxon>Actinomycetota</taxon>
        <taxon>Actinomycetes</taxon>
        <taxon>Propionibacteriales</taxon>
        <taxon>Kribbellaceae</taxon>
        <taxon>Kribbella</taxon>
    </lineage>
</organism>
<sequence>MSTEEASARVVRALLDYRSIWTTHDLVEFSQVPTPAVRAILNTLEAETLIDRRRGGIVAVPDWPFLLSWWATTAPLAATNKTSYWQTTGTIRRLFGHIAATSTKHALSGVHAAGFSTASTPDLEPVIYTPDAQAAATAWALAPVETDEPASRRDRVVLIETTTDVVYLRRRGSSSGVRVAAPTQVLADLSQADATPEEEAAAKRLLAWMQAHELTWRY</sequence>
<keyword evidence="3" id="KW-1185">Reference proteome</keyword>
<evidence type="ECO:0000313" key="1">
    <source>
        <dbReference type="EMBL" id="MBB6564712.1"/>
    </source>
</evidence>
<protein>
    <submittedName>
        <fullName evidence="2">Uncharacterized protein</fullName>
    </submittedName>
</protein>
<evidence type="ECO:0000313" key="4">
    <source>
        <dbReference type="Proteomes" id="UP000553957"/>
    </source>
</evidence>
<reference evidence="1 4" key="2">
    <citation type="submission" date="2020-08" db="EMBL/GenBank/DDBJ databases">
        <title>Sequencing the genomes of 1000 actinobacteria strains.</title>
        <authorList>
            <person name="Klenk H.-P."/>
        </authorList>
    </citation>
    <scope>NUCLEOTIDE SEQUENCE [LARGE SCALE GENOMIC DNA]</scope>
    <source>
        <strain evidence="1 4">DSM 15626</strain>
    </source>
</reference>
<dbReference type="EMBL" id="JACHKF010000001">
    <property type="protein sequence ID" value="MBB6564712.1"/>
    <property type="molecule type" value="Genomic_DNA"/>
</dbReference>
<dbReference type="EMBL" id="JABJRC010000004">
    <property type="protein sequence ID" value="NOL42414.1"/>
    <property type="molecule type" value="Genomic_DNA"/>
</dbReference>
<evidence type="ECO:0000313" key="3">
    <source>
        <dbReference type="Proteomes" id="UP000534306"/>
    </source>
</evidence>
<gene>
    <name evidence="1" type="ORF">HNR71_000349</name>
    <name evidence="2" type="ORF">HPO96_19380</name>
</gene>
<name>A0A7Y4L146_9ACTN</name>
<dbReference type="Proteomes" id="UP000553957">
    <property type="component" value="Unassembled WGS sequence"/>
</dbReference>
<dbReference type="RefSeq" id="WP_171674901.1">
    <property type="nucleotide sequence ID" value="NZ_BAAAGT010000006.1"/>
</dbReference>
<dbReference type="Proteomes" id="UP000534306">
    <property type="component" value="Unassembled WGS sequence"/>
</dbReference>
<evidence type="ECO:0000313" key="2">
    <source>
        <dbReference type="EMBL" id="NOL42414.1"/>
    </source>
</evidence>
<dbReference type="InterPro" id="IPR036390">
    <property type="entry name" value="WH_DNA-bd_sf"/>
</dbReference>
<reference evidence="2 3" key="1">
    <citation type="submission" date="2020-05" db="EMBL/GenBank/DDBJ databases">
        <title>Genome sequence of Kribbella sandramycini ATCC 39419.</title>
        <authorList>
            <person name="Maclea K.S."/>
            <person name="Fair J.L."/>
        </authorList>
    </citation>
    <scope>NUCLEOTIDE SEQUENCE [LARGE SCALE GENOMIC DNA]</scope>
    <source>
        <strain evidence="2 3">ATCC 39419</strain>
    </source>
</reference>
<proteinExistence type="predicted"/>
<dbReference type="AlphaFoldDB" id="A0A7Y4L146"/>
<dbReference type="SUPFAM" id="SSF46785">
    <property type="entry name" value="Winged helix' DNA-binding domain"/>
    <property type="match status" value="1"/>
</dbReference>